<accession>A0ABP0NY25</accession>
<keyword evidence="1" id="KW-0732">Signal</keyword>
<evidence type="ECO:0000313" key="3">
    <source>
        <dbReference type="Proteomes" id="UP001642464"/>
    </source>
</evidence>
<reference evidence="2 3" key="1">
    <citation type="submission" date="2024-02" db="EMBL/GenBank/DDBJ databases">
        <authorList>
            <person name="Chen Y."/>
            <person name="Shah S."/>
            <person name="Dougan E. K."/>
            <person name="Thang M."/>
            <person name="Chan C."/>
        </authorList>
    </citation>
    <scope>NUCLEOTIDE SEQUENCE [LARGE SCALE GENOMIC DNA]</scope>
</reference>
<feature type="signal peptide" evidence="1">
    <location>
        <begin position="1"/>
        <end position="17"/>
    </location>
</feature>
<proteinExistence type="predicted"/>
<keyword evidence="3" id="KW-1185">Reference proteome</keyword>
<comment type="caution">
    <text evidence="2">The sequence shown here is derived from an EMBL/GenBank/DDBJ whole genome shotgun (WGS) entry which is preliminary data.</text>
</comment>
<feature type="chain" id="PRO_5046223682" evidence="1">
    <location>
        <begin position="18"/>
        <end position="185"/>
    </location>
</feature>
<evidence type="ECO:0000313" key="2">
    <source>
        <dbReference type="EMBL" id="CAK9068459.1"/>
    </source>
</evidence>
<name>A0ABP0NY25_9DINO</name>
<gene>
    <name evidence="2" type="ORF">SCF082_LOCUS34465</name>
</gene>
<dbReference type="EMBL" id="CAXAMM010031668">
    <property type="protein sequence ID" value="CAK9068459.1"/>
    <property type="molecule type" value="Genomic_DNA"/>
</dbReference>
<evidence type="ECO:0000256" key="1">
    <source>
        <dbReference type="SAM" id="SignalP"/>
    </source>
</evidence>
<organism evidence="2 3">
    <name type="scientific">Durusdinium trenchii</name>
    <dbReference type="NCBI Taxonomy" id="1381693"/>
    <lineage>
        <taxon>Eukaryota</taxon>
        <taxon>Sar</taxon>
        <taxon>Alveolata</taxon>
        <taxon>Dinophyceae</taxon>
        <taxon>Suessiales</taxon>
        <taxon>Symbiodiniaceae</taxon>
        <taxon>Durusdinium</taxon>
    </lineage>
</organism>
<dbReference type="Proteomes" id="UP001642464">
    <property type="component" value="Unassembled WGS sequence"/>
</dbReference>
<sequence length="185" mass="20014">MLGRSLLCIWAFRFALGEDADCVGQGCLSMLQQQVVANLEAEDAVEKFHAALEEGDEVEKDENAWGGSSSTYGHYGNSYSNPYGNGNPYGNPYGQSYGNPYGGNPYGHYNNPYGGGYNQGYNQGYNPYSVPGYGPTGCLTKISASSCMIFNCAKSRGPTLCNTQDYYCYCQPGYCSDGHGCMPSR</sequence>
<protein>
    <submittedName>
        <fullName evidence="2">Uncharacterized protein</fullName>
    </submittedName>
</protein>